<feature type="domain" description="CUB" evidence="7">
    <location>
        <begin position="70"/>
        <end position="134"/>
    </location>
</feature>
<dbReference type="GO" id="GO:0030424">
    <property type="term" value="C:axon"/>
    <property type="evidence" value="ECO:0007669"/>
    <property type="project" value="TreeGrafter"/>
</dbReference>
<feature type="disulfide bond" evidence="6">
    <location>
        <begin position="70"/>
        <end position="97"/>
    </location>
</feature>
<dbReference type="CDD" id="cd00041">
    <property type="entry name" value="CUB"/>
    <property type="match status" value="1"/>
</dbReference>
<dbReference type="GO" id="GO:0030947">
    <property type="term" value="P:regulation of vascular endothelial growth factor receptor signaling pathway"/>
    <property type="evidence" value="ECO:0007669"/>
    <property type="project" value="TreeGrafter"/>
</dbReference>
<evidence type="ECO:0000256" key="6">
    <source>
        <dbReference type="PROSITE-ProRule" id="PRU00059"/>
    </source>
</evidence>
<keyword evidence="4" id="KW-0472">Membrane</keyword>
<gene>
    <name evidence="8" type="ORF">DV515_00001383</name>
</gene>
<keyword evidence="2" id="KW-0812">Transmembrane</keyword>
<dbReference type="GO" id="GO:0048010">
    <property type="term" value="P:vascular endothelial growth factor receptor signaling pathway"/>
    <property type="evidence" value="ECO:0007669"/>
    <property type="project" value="TreeGrafter"/>
</dbReference>
<dbReference type="AlphaFoldDB" id="A0A3L8T458"/>
<dbReference type="GO" id="GO:0010595">
    <property type="term" value="P:positive regulation of endothelial cell migration"/>
    <property type="evidence" value="ECO:0007669"/>
    <property type="project" value="TreeGrafter"/>
</dbReference>
<dbReference type="Proteomes" id="UP000276834">
    <property type="component" value="Unassembled WGS sequence"/>
</dbReference>
<dbReference type="GO" id="GO:0005886">
    <property type="term" value="C:plasma membrane"/>
    <property type="evidence" value="ECO:0007669"/>
    <property type="project" value="TreeGrafter"/>
</dbReference>
<name>A0A3L8T458_CHLGU</name>
<dbReference type="PANTHER" id="PTHR46806:SF4">
    <property type="entry name" value="NEUROPILIN-1"/>
    <property type="match status" value="1"/>
</dbReference>
<dbReference type="GO" id="GO:0001755">
    <property type="term" value="P:neural crest cell migration"/>
    <property type="evidence" value="ECO:0007669"/>
    <property type="project" value="TreeGrafter"/>
</dbReference>
<protein>
    <recommendedName>
        <fullName evidence="7">CUB domain-containing protein</fullName>
    </recommendedName>
</protein>
<dbReference type="InterPro" id="IPR050633">
    <property type="entry name" value="Neuropilin_MCO_CoagFactor"/>
</dbReference>
<evidence type="ECO:0000259" key="7">
    <source>
        <dbReference type="PROSITE" id="PS01180"/>
    </source>
</evidence>
<evidence type="ECO:0000313" key="9">
    <source>
        <dbReference type="Proteomes" id="UP000276834"/>
    </source>
</evidence>
<sequence>MLLLIISPCEEEESRLLGRSLRHEWLTLKKAAGPQHSHGSLPGPLLRAAPGCLPGALRPTHVFASPADKCGDTIKILSPGYLTSPGYPQSYHPSQKCEWLIQAPEPYQRIMINFNPHFDLEDRDCNFLRFARCV</sequence>
<proteinExistence type="predicted"/>
<dbReference type="GO" id="GO:0002040">
    <property type="term" value="P:sprouting angiogenesis"/>
    <property type="evidence" value="ECO:0007669"/>
    <property type="project" value="TreeGrafter"/>
</dbReference>
<evidence type="ECO:0000256" key="2">
    <source>
        <dbReference type="ARBA" id="ARBA00022692"/>
    </source>
</evidence>
<dbReference type="GO" id="GO:0009611">
    <property type="term" value="P:response to wounding"/>
    <property type="evidence" value="ECO:0007669"/>
    <property type="project" value="TreeGrafter"/>
</dbReference>
<keyword evidence="3" id="KW-1133">Transmembrane helix</keyword>
<organism evidence="8 9">
    <name type="scientific">Chloebia gouldiae</name>
    <name type="common">Gouldian finch</name>
    <name type="synonym">Erythrura gouldiae</name>
    <dbReference type="NCBI Taxonomy" id="44316"/>
    <lineage>
        <taxon>Eukaryota</taxon>
        <taxon>Metazoa</taxon>
        <taxon>Chordata</taxon>
        <taxon>Craniata</taxon>
        <taxon>Vertebrata</taxon>
        <taxon>Euteleostomi</taxon>
        <taxon>Archelosauria</taxon>
        <taxon>Archosauria</taxon>
        <taxon>Dinosauria</taxon>
        <taxon>Saurischia</taxon>
        <taxon>Theropoda</taxon>
        <taxon>Coelurosauria</taxon>
        <taxon>Aves</taxon>
        <taxon>Neognathae</taxon>
        <taxon>Neoaves</taxon>
        <taxon>Telluraves</taxon>
        <taxon>Australaves</taxon>
        <taxon>Passeriformes</taxon>
        <taxon>Passeroidea</taxon>
        <taxon>Passeridae</taxon>
        <taxon>Chloebia</taxon>
    </lineage>
</organism>
<dbReference type="Pfam" id="PF00431">
    <property type="entry name" value="CUB"/>
    <property type="match status" value="1"/>
</dbReference>
<dbReference type="GO" id="GO:0007411">
    <property type="term" value="P:axon guidance"/>
    <property type="evidence" value="ECO:0007669"/>
    <property type="project" value="TreeGrafter"/>
</dbReference>
<reference evidence="8 9" key="1">
    <citation type="journal article" date="2018" name="Proc. R. Soc. B">
        <title>A non-coding region near Follistatin controls head colour polymorphism in the Gouldian finch.</title>
        <authorList>
            <person name="Toomey M.B."/>
            <person name="Marques C.I."/>
            <person name="Andrade P."/>
            <person name="Araujo P.M."/>
            <person name="Sabatino S."/>
            <person name="Gazda M.A."/>
            <person name="Afonso S."/>
            <person name="Lopes R.J."/>
            <person name="Corbo J.C."/>
            <person name="Carneiro M."/>
        </authorList>
    </citation>
    <scope>NUCLEOTIDE SEQUENCE [LARGE SCALE GENOMIC DNA]</scope>
    <source>
        <strain evidence="8">Red01</strain>
        <tissue evidence="8">Muscle</tissue>
    </source>
</reference>
<dbReference type="GO" id="GO:0005925">
    <property type="term" value="C:focal adhesion"/>
    <property type="evidence" value="ECO:0007669"/>
    <property type="project" value="TreeGrafter"/>
</dbReference>
<dbReference type="EMBL" id="QUSF01000003">
    <property type="protein sequence ID" value="RLW11655.1"/>
    <property type="molecule type" value="Genomic_DNA"/>
</dbReference>
<dbReference type="Gene3D" id="2.60.120.290">
    <property type="entry name" value="Spermadhesin, CUB domain"/>
    <property type="match status" value="1"/>
</dbReference>
<keyword evidence="5 6" id="KW-1015">Disulfide bond</keyword>
<dbReference type="GO" id="GO:0001570">
    <property type="term" value="P:vasculogenesis"/>
    <property type="evidence" value="ECO:0007669"/>
    <property type="project" value="TreeGrafter"/>
</dbReference>
<comment type="caution">
    <text evidence="6">Lacks conserved residue(s) required for the propagation of feature annotation.</text>
</comment>
<dbReference type="PANTHER" id="PTHR46806">
    <property type="entry name" value="F5/8 TYPE C DOMAIN-CONTAINING PROTEIN"/>
    <property type="match status" value="1"/>
</dbReference>
<dbReference type="PROSITE" id="PS01180">
    <property type="entry name" value="CUB"/>
    <property type="match status" value="1"/>
</dbReference>
<evidence type="ECO:0000256" key="1">
    <source>
        <dbReference type="ARBA" id="ARBA00004479"/>
    </source>
</evidence>
<keyword evidence="9" id="KW-1185">Reference proteome</keyword>
<accession>A0A3L8T458</accession>
<dbReference type="OrthoDB" id="6369184at2759"/>
<evidence type="ECO:0000256" key="5">
    <source>
        <dbReference type="ARBA" id="ARBA00023157"/>
    </source>
</evidence>
<evidence type="ECO:0000256" key="3">
    <source>
        <dbReference type="ARBA" id="ARBA00022989"/>
    </source>
</evidence>
<dbReference type="InterPro" id="IPR035914">
    <property type="entry name" value="Sperma_CUB_dom_sf"/>
</dbReference>
<evidence type="ECO:0000313" key="8">
    <source>
        <dbReference type="EMBL" id="RLW11655.1"/>
    </source>
</evidence>
<dbReference type="InterPro" id="IPR000859">
    <property type="entry name" value="CUB_dom"/>
</dbReference>
<dbReference type="GO" id="GO:0005021">
    <property type="term" value="F:vascular endothelial growth factor receptor activity"/>
    <property type="evidence" value="ECO:0007669"/>
    <property type="project" value="TreeGrafter"/>
</dbReference>
<comment type="caution">
    <text evidence="8">The sequence shown here is derived from an EMBL/GenBank/DDBJ whole genome shotgun (WGS) entry which is preliminary data.</text>
</comment>
<dbReference type="GO" id="GO:0038085">
    <property type="term" value="F:vascular endothelial growth factor binding"/>
    <property type="evidence" value="ECO:0007669"/>
    <property type="project" value="TreeGrafter"/>
</dbReference>
<evidence type="ECO:0000256" key="4">
    <source>
        <dbReference type="ARBA" id="ARBA00023136"/>
    </source>
</evidence>
<comment type="subcellular location">
    <subcellularLocation>
        <location evidence="1">Membrane</location>
        <topology evidence="1">Single-pass type I membrane protein</topology>
    </subcellularLocation>
</comment>
<dbReference type="SUPFAM" id="SSF49854">
    <property type="entry name" value="Spermadhesin, CUB domain"/>
    <property type="match status" value="1"/>
</dbReference>
<dbReference type="GO" id="GO:0051491">
    <property type="term" value="P:positive regulation of filopodium assembly"/>
    <property type="evidence" value="ECO:0007669"/>
    <property type="project" value="TreeGrafter"/>
</dbReference>
<dbReference type="GO" id="GO:0017154">
    <property type="term" value="F:semaphorin receptor activity"/>
    <property type="evidence" value="ECO:0007669"/>
    <property type="project" value="TreeGrafter"/>
</dbReference>